<proteinExistence type="predicted"/>
<organism evidence="1">
    <name type="scientific">uncultured Caudovirales phage</name>
    <dbReference type="NCBI Taxonomy" id="2100421"/>
    <lineage>
        <taxon>Viruses</taxon>
        <taxon>Duplodnaviria</taxon>
        <taxon>Heunggongvirae</taxon>
        <taxon>Uroviricota</taxon>
        <taxon>Caudoviricetes</taxon>
        <taxon>Peduoviridae</taxon>
        <taxon>Maltschvirus</taxon>
        <taxon>Maltschvirus maltsch</taxon>
    </lineage>
</organism>
<accession>A0A6J5MUA8</accession>
<sequence>MANRGPLASVLIVDPVFTGRSANANGNGAAALAPAAFGDGAGTDAGTIAAGVTLTVTQLLSGFYTANGGAASRTLTLPSFALLSDGTSGVCKGIGDRFEFTVYNKGASNNLVVTGVSNVTVIVGDATDATIPPAHLATVTLVRISSTAIVAAVNLFGP</sequence>
<dbReference type="EMBL" id="LR796544">
    <property type="protein sequence ID" value="CAB4150494.1"/>
    <property type="molecule type" value="Genomic_DNA"/>
</dbReference>
<gene>
    <name evidence="1" type="ORF">UFOVP567_40</name>
</gene>
<protein>
    <submittedName>
        <fullName evidence="1">Uncharacterized protein</fullName>
    </submittedName>
</protein>
<reference evidence="1" key="1">
    <citation type="submission" date="2020-04" db="EMBL/GenBank/DDBJ databases">
        <authorList>
            <person name="Chiriac C."/>
            <person name="Salcher M."/>
            <person name="Ghai R."/>
            <person name="Kavagutti S V."/>
        </authorList>
    </citation>
    <scope>NUCLEOTIDE SEQUENCE</scope>
</reference>
<evidence type="ECO:0000313" key="1">
    <source>
        <dbReference type="EMBL" id="CAB4150494.1"/>
    </source>
</evidence>
<name>A0A6J5MUA8_9CAUD</name>